<evidence type="ECO:0000313" key="2">
    <source>
        <dbReference type="EMBL" id="KNZ52520.1"/>
    </source>
</evidence>
<dbReference type="OrthoDB" id="7480340at2759"/>
<proteinExistence type="predicted"/>
<keyword evidence="3" id="KW-1185">Reference proteome</keyword>
<comment type="caution">
    <text evidence="2">The sequence shown here is derived from an EMBL/GenBank/DDBJ whole genome shotgun (WGS) entry which is preliminary data.</text>
</comment>
<evidence type="ECO:0000256" key="1">
    <source>
        <dbReference type="ARBA" id="ARBA00022664"/>
    </source>
</evidence>
<organism evidence="2 3">
    <name type="scientific">Puccinia sorghi</name>
    <dbReference type="NCBI Taxonomy" id="27349"/>
    <lineage>
        <taxon>Eukaryota</taxon>
        <taxon>Fungi</taxon>
        <taxon>Dikarya</taxon>
        <taxon>Basidiomycota</taxon>
        <taxon>Pucciniomycotina</taxon>
        <taxon>Pucciniomycetes</taxon>
        <taxon>Pucciniales</taxon>
        <taxon>Pucciniaceae</taxon>
        <taxon>Puccinia</taxon>
    </lineage>
</organism>
<reference evidence="2 3" key="1">
    <citation type="submission" date="2015-08" db="EMBL/GenBank/DDBJ databases">
        <title>Next Generation Sequencing and Analysis of the Genome of Puccinia sorghi L Schw, the Causal Agent of Maize Common Rust.</title>
        <authorList>
            <person name="Rochi L."/>
            <person name="Burguener G."/>
            <person name="Darino M."/>
            <person name="Turjanski A."/>
            <person name="Kreff E."/>
            <person name="Dieguez M.J."/>
            <person name="Sacco F."/>
        </authorList>
    </citation>
    <scope>NUCLEOTIDE SEQUENCE [LARGE SCALE GENOMIC DNA]</scope>
    <source>
        <strain evidence="2 3">RO10H11247</strain>
    </source>
</reference>
<sequence>TSNSTPTPKPNAMDLSAFQKAPNNRLSDAEQARWVQRNLCFCCGEAGHISRGSPNFRRKSI</sequence>
<dbReference type="GO" id="GO:0008270">
    <property type="term" value="F:zinc ion binding"/>
    <property type="evidence" value="ECO:0007669"/>
    <property type="project" value="InterPro"/>
</dbReference>
<dbReference type="GO" id="GO:0006397">
    <property type="term" value="P:mRNA processing"/>
    <property type="evidence" value="ECO:0007669"/>
    <property type="project" value="UniProtKB-KW"/>
</dbReference>
<dbReference type="EMBL" id="LAVV01008553">
    <property type="protein sequence ID" value="KNZ52520.1"/>
    <property type="molecule type" value="Genomic_DNA"/>
</dbReference>
<dbReference type="GO" id="GO:0003676">
    <property type="term" value="F:nucleic acid binding"/>
    <property type="evidence" value="ECO:0007669"/>
    <property type="project" value="InterPro"/>
</dbReference>
<dbReference type="InterPro" id="IPR036875">
    <property type="entry name" value="Znf_CCHC_sf"/>
</dbReference>
<evidence type="ECO:0008006" key="4">
    <source>
        <dbReference type="Google" id="ProtNLM"/>
    </source>
</evidence>
<evidence type="ECO:0000313" key="3">
    <source>
        <dbReference type="Proteomes" id="UP000037035"/>
    </source>
</evidence>
<accession>A0A0L6UXD5</accession>
<dbReference type="SUPFAM" id="SSF57756">
    <property type="entry name" value="Retrovirus zinc finger-like domains"/>
    <property type="match status" value="1"/>
</dbReference>
<dbReference type="AlphaFoldDB" id="A0A0L6UXD5"/>
<keyword evidence="1" id="KW-0507">mRNA processing</keyword>
<dbReference type="VEuPathDB" id="FungiDB:VP01_3546g2"/>
<gene>
    <name evidence="2" type="ORF">VP01_3546g2</name>
</gene>
<dbReference type="Proteomes" id="UP000037035">
    <property type="component" value="Unassembled WGS sequence"/>
</dbReference>
<name>A0A0L6UXD5_9BASI</name>
<protein>
    <recommendedName>
        <fullName evidence="4">CCHC-type domain-containing protein</fullName>
    </recommendedName>
</protein>
<feature type="non-terminal residue" evidence="2">
    <location>
        <position position="1"/>
    </location>
</feature>